<reference evidence="13" key="1">
    <citation type="journal article" date="2023" name="G3 (Bethesda)">
        <title>Whole genome assembly and annotation of the endangered Caribbean coral Acropora cervicornis.</title>
        <authorList>
            <person name="Selwyn J.D."/>
            <person name="Vollmer S.V."/>
        </authorList>
    </citation>
    <scope>NUCLEOTIDE SEQUENCE</scope>
    <source>
        <strain evidence="13">K2</strain>
    </source>
</reference>
<evidence type="ECO:0000256" key="3">
    <source>
        <dbReference type="ARBA" id="ARBA00022516"/>
    </source>
</evidence>
<comment type="subcellular location">
    <subcellularLocation>
        <location evidence="1">Membrane</location>
        <topology evidence="1">Multi-pass membrane protein</topology>
    </subcellularLocation>
</comment>
<evidence type="ECO:0000256" key="5">
    <source>
        <dbReference type="ARBA" id="ARBA00022692"/>
    </source>
</evidence>
<dbReference type="GO" id="GO:0009922">
    <property type="term" value="F:fatty acid elongase activity"/>
    <property type="evidence" value="ECO:0007669"/>
    <property type="project" value="InterPro"/>
</dbReference>
<feature type="transmembrane region" description="Helical" evidence="12">
    <location>
        <begin position="95"/>
        <end position="114"/>
    </location>
</feature>
<accession>A0AAD9PU77</accession>
<dbReference type="Pfam" id="PF01722">
    <property type="entry name" value="BolA"/>
    <property type="match status" value="1"/>
</dbReference>
<evidence type="ECO:0000256" key="12">
    <source>
        <dbReference type="SAM" id="Phobius"/>
    </source>
</evidence>
<feature type="transmembrane region" description="Helical" evidence="12">
    <location>
        <begin position="160"/>
        <end position="177"/>
    </location>
</feature>
<evidence type="ECO:0000313" key="13">
    <source>
        <dbReference type="EMBL" id="KAK2548953.1"/>
    </source>
</evidence>
<keyword evidence="3" id="KW-0444">Lipid biosynthesis</keyword>
<evidence type="ECO:0000256" key="1">
    <source>
        <dbReference type="ARBA" id="ARBA00004141"/>
    </source>
</evidence>
<dbReference type="PANTHER" id="PTHR46229:SF2">
    <property type="entry name" value="BOLA-LIKE PROTEIN 1"/>
    <property type="match status" value="1"/>
</dbReference>
<dbReference type="InterPro" id="IPR036065">
    <property type="entry name" value="BolA-like_sf"/>
</dbReference>
<dbReference type="PROSITE" id="PS01188">
    <property type="entry name" value="ELO"/>
    <property type="match status" value="1"/>
</dbReference>
<evidence type="ECO:0000256" key="7">
    <source>
        <dbReference type="ARBA" id="ARBA00022989"/>
    </source>
</evidence>
<dbReference type="Proteomes" id="UP001249851">
    <property type="component" value="Unassembled WGS sequence"/>
</dbReference>
<gene>
    <name evidence="13" type="ORF">P5673_030697</name>
</gene>
<dbReference type="EMBL" id="JARQWQ010000134">
    <property type="protein sequence ID" value="KAK2548953.1"/>
    <property type="molecule type" value="Genomic_DNA"/>
</dbReference>
<comment type="caution">
    <text evidence="13">The sequence shown here is derived from an EMBL/GenBank/DDBJ whole genome shotgun (WGS) entry which is preliminary data.</text>
</comment>
<name>A0AAD9PU77_ACRCE</name>
<keyword evidence="4" id="KW-0808">Transferase</keyword>
<evidence type="ECO:0000313" key="14">
    <source>
        <dbReference type="Proteomes" id="UP001249851"/>
    </source>
</evidence>
<dbReference type="AlphaFoldDB" id="A0AAD9PU77"/>
<keyword evidence="5 12" id="KW-0812">Transmembrane</keyword>
<organism evidence="13 14">
    <name type="scientific">Acropora cervicornis</name>
    <name type="common">Staghorn coral</name>
    <dbReference type="NCBI Taxonomy" id="6130"/>
    <lineage>
        <taxon>Eukaryota</taxon>
        <taxon>Metazoa</taxon>
        <taxon>Cnidaria</taxon>
        <taxon>Anthozoa</taxon>
        <taxon>Hexacorallia</taxon>
        <taxon>Scleractinia</taxon>
        <taxon>Astrocoeniina</taxon>
        <taxon>Acroporidae</taxon>
        <taxon>Acropora</taxon>
    </lineage>
</organism>
<keyword evidence="6" id="KW-0276">Fatty acid metabolism</keyword>
<protein>
    <submittedName>
        <fullName evidence="13">Elongation of very long chain fatty acids protein 5</fullName>
    </submittedName>
</protein>
<evidence type="ECO:0000256" key="2">
    <source>
        <dbReference type="ARBA" id="ARBA00005578"/>
    </source>
</evidence>
<dbReference type="GO" id="GO:0005739">
    <property type="term" value="C:mitochondrion"/>
    <property type="evidence" value="ECO:0007669"/>
    <property type="project" value="TreeGrafter"/>
</dbReference>
<evidence type="ECO:0000256" key="11">
    <source>
        <dbReference type="RuleBase" id="RU003860"/>
    </source>
</evidence>
<dbReference type="GO" id="GO:0016020">
    <property type="term" value="C:membrane"/>
    <property type="evidence" value="ECO:0007669"/>
    <property type="project" value="UniProtKB-SubCell"/>
</dbReference>
<evidence type="ECO:0000256" key="4">
    <source>
        <dbReference type="ARBA" id="ARBA00022679"/>
    </source>
</evidence>
<evidence type="ECO:0000256" key="10">
    <source>
        <dbReference type="ARBA" id="ARBA00023160"/>
    </source>
</evidence>
<dbReference type="GO" id="GO:0006633">
    <property type="term" value="P:fatty acid biosynthetic process"/>
    <property type="evidence" value="ECO:0007669"/>
    <property type="project" value="UniProtKB-KW"/>
</dbReference>
<comment type="similarity">
    <text evidence="2 11">Belongs to the BolA/IbaG family.</text>
</comment>
<evidence type="ECO:0000256" key="8">
    <source>
        <dbReference type="ARBA" id="ARBA00023098"/>
    </source>
</evidence>
<evidence type="ECO:0000256" key="6">
    <source>
        <dbReference type="ARBA" id="ARBA00022832"/>
    </source>
</evidence>
<dbReference type="Pfam" id="PF01151">
    <property type="entry name" value="ELO"/>
    <property type="match status" value="1"/>
</dbReference>
<feature type="non-terminal residue" evidence="13">
    <location>
        <position position="1"/>
    </location>
</feature>
<keyword evidence="8" id="KW-0443">Lipid metabolism</keyword>
<dbReference type="Gene3D" id="3.30.300.90">
    <property type="entry name" value="BolA-like"/>
    <property type="match status" value="1"/>
</dbReference>
<dbReference type="InterPro" id="IPR050961">
    <property type="entry name" value="BolA/IbaG_stress_morph_reg"/>
</dbReference>
<reference evidence="13" key="2">
    <citation type="journal article" date="2023" name="Science">
        <title>Genomic signatures of disease resistance in endangered staghorn corals.</title>
        <authorList>
            <person name="Vollmer S.V."/>
            <person name="Selwyn J.D."/>
            <person name="Despard B.A."/>
            <person name="Roesel C.L."/>
        </authorList>
    </citation>
    <scope>NUCLEOTIDE SEQUENCE</scope>
    <source>
        <strain evidence="13">K2</strain>
    </source>
</reference>
<dbReference type="InterPro" id="IPR002634">
    <property type="entry name" value="BolA"/>
</dbReference>
<dbReference type="InterPro" id="IPR002076">
    <property type="entry name" value="ELO_fam"/>
</dbReference>
<proteinExistence type="inferred from homology"/>
<dbReference type="InterPro" id="IPR030457">
    <property type="entry name" value="ELO_CS"/>
</dbReference>
<keyword evidence="10" id="KW-0275">Fatty acid biosynthesis</keyword>
<sequence length="286" mass="33555">MVSREEKYFNFFKAVVHLPSFPFAVLYLILIPASILSLYSFCIVLRAYYHGGLLYTFAMKHDADVEHAFAVYVSTKHLELLDTVFMILRHKQRQITFLHVYHHTSILLLSDYAFRFTPWPAIGVMLGMNSFVHVFLYLYYGQSALQPAQRPQWKQRMTQLQLFQFAVGFFHSLFGYLHHGFCIFSIFYDVSMMALFGNFYYQAFLKVMATVQEVITQKLTKEFEPIHLDVINESFMHNVPKGSETHFKVVVVSENFHDKPLIQRHRMVMDILKQELETGVHALSIQ</sequence>
<dbReference type="SUPFAM" id="SSF82657">
    <property type="entry name" value="BolA-like"/>
    <property type="match status" value="1"/>
</dbReference>
<keyword evidence="14" id="KW-1185">Reference proteome</keyword>
<keyword evidence="7 12" id="KW-1133">Transmembrane helix</keyword>
<feature type="transmembrane region" description="Helical" evidence="12">
    <location>
        <begin position="21"/>
        <end position="49"/>
    </location>
</feature>
<keyword evidence="9 12" id="KW-0472">Membrane</keyword>
<feature type="transmembrane region" description="Helical" evidence="12">
    <location>
        <begin position="120"/>
        <end position="140"/>
    </location>
</feature>
<dbReference type="PANTHER" id="PTHR46229">
    <property type="entry name" value="BOLA TRANSCRIPTION REGULATOR"/>
    <property type="match status" value="1"/>
</dbReference>
<evidence type="ECO:0000256" key="9">
    <source>
        <dbReference type="ARBA" id="ARBA00023136"/>
    </source>
</evidence>